<evidence type="ECO:0000313" key="2">
    <source>
        <dbReference type="EMBL" id="KOB73492.1"/>
    </source>
</evidence>
<dbReference type="AlphaFoldDB" id="A0A0L7LDD6"/>
<proteinExistence type="predicted"/>
<accession>A0A0L7LDD6</accession>
<reference evidence="2 3" key="1">
    <citation type="journal article" date="2015" name="Genome Biol. Evol.">
        <title>The genome of winter moth (Operophtera brumata) provides a genomic perspective on sexual dimorphism and phenology.</title>
        <authorList>
            <person name="Derks M.F."/>
            <person name="Smit S."/>
            <person name="Salis L."/>
            <person name="Schijlen E."/>
            <person name="Bossers A."/>
            <person name="Mateman C."/>
            <person name="Pijl A.S."/>
            <person name="de Ridder D."/>
            <person name="Groenen M.A."/>
            <person name="Visser M.E."/>
            <person name="Megens H.J."/>
        </authorList>
    </citation>
    <scope>NUCLEOTIDE SEQUENCE [LARGE SCALE GENOMIC DNA]</scope>
    <source>
        <strain evidence="2">WM2013NL</strain>
        <tissue evidence="2">Head and thorax</tissue>
    </source>
</reference>
<protein>
    <submittedName>
        <fullName evidence="2">Cys-loop ligand-gated ion channel subunit-like protein</fullName>
    </submittedName>
</protein>
<dbReference type="Proteomes" id="UP000037510">
    <property type="component" value="Unassembled WGS sequence"/>
</dbReference>
<dbReference type="EMBL" id="JTDY01001572">
    <property type="protein sequence ID" value="KOB73492.1"/>
    <property type="molecule type" value="Genomic_DNA"/>
</dbReference>
<feature type="region of interest" description="Disordered" evidence="1">
    <location>
        <begin position="299"/>
        <end position="346"/>
    </location>
</feature>
<name>A0A0L7LDD6_OPEBR</name>
<evidence type="ECO:0000256" key="1">
    <source>
        <dbReference type="SAM" id="MobiDB-lite"/>
    </source>
</evidence>
<feature type="compositionally biased region" description="Basic and acidic residues" evidence="1">
    <location>
        <begin position="328"/>
        <end position="346"/>
    </location>
</feature>
<sequence length="374" mass="42378">MIPITVFGKEGDSLPILSYYDANTLPIKYFSFASWTGVEAKFLFDCPSPDDADAISPNSHAVEPKLSNSDELKKKLLMSRLPSIAPGPSVTVKLDLISMVYSGESTFHFQTEVRSWCLGSSSGMNKWPHDEYDCIIVIEPWEVHEKINIEEMDEKDRKMQFVSSTAVITPTYWNQLAKFLDNETHQSERYILSINLKRSATTYNIVFYTPLLVTFILMSFWSEPLESFREQFYAGCTILICLCLSGIDKLVPTDTVPSISKYLMSFWSEPLESFREQFYAGCTILICFDSVHHSNVRSAGSAAGPRVPHNTASQEALQDKEDDDEEATTSRHIEEMESEKDRAHGDVHELAEVSDKALFVVYSITFALMMALHY</sequence>
<evidence type="ECO:0000313" key="3">
    <source>
        <dbReference type="Proteomes" id="UP000037510"/>
    </source>
</evidence>
<comment type="caution">
    <text evidence="2">The sequence shown here is derived from an EMBL/GenBank/DDBJ whole genome shotgun (WGS) entry which is preliminary data.</text>
</comment>
<organism evidence="2 3">
    <name type="scientific">Operophtera brumata</name>
    <name type="common">Winter moth</name>
    <name type="synonym">Phalaena brumata</name>
    <dbReference type="NCBI Taxonomy" id="104452"/>
    <lineage>
        <taxon>Eukaryota</taxon>
        <taxon>Metazoa</taxon>
        <taxon>Ecdysozoa</taxon>
        <taxon>Arthropoda</taxon>
        <taxon>Hexapoda</taxon>
        <taxon>Insecta</taxon>
        <taxon>Pterygota</taxon>
        <taxon>Neoptera</taxon>
        <taxon>Endopterygota</taxon>
        <taxon>Lepidoptera</taxon>
        <taxon>Glossata</taxon>
        <taxon>Ditrysia</taxon>
        <taxon>Geometroidea</taxon>
        <taxon>Geometridae</taxon>
        <taxon>Larentiinae</taxon>
        <taxon>Operophtera</taxon>
    </lineage>
</organism>
<gene>
    <name evidence="2" type="ORF">OBRU01_11050</name>
</gene>
<keyword evidence="3" id="KW-1185">Reference proteome</keyword>
<dbReference type="STRING" id="104452.A0A0L7LDD6"/>